<name>A0A8S5SAG4_9CAUD</name>
<accession>A0A8S5SAG4</accession>
<proteinExistence type="predicted"/>
<reference evidence="1" key="1">
    <citation type="journal article" date="2021" name="Proc. Natl. Acad. Sci. U.S.A.">
        <title>A Catalog of Tens of Thousands of Viruses from Human Metagenomes Reveals Hidden Associations with Chronic Diseases.</title>
        <authorList>
            <person name="Tisza M.J."/>
            <person name="Buck C.B."/>
        </authorList>
    </citation>
    <scope>NUCLEOTIDE SEQUENCE</scope>
    <source>
        <strain evidence="1">CtgaY24</strain>
    </source>
</reference>
<organism evidence="1">
    <name type="scientific">Siphoviridae sp. ctgaY24</name>
    <dbReference type="NCBI Taxonomy" id="2827911"/>
    <lineage>
        <taxon>Viruses</taxon>
        <taxon>Duplodnaviria</taxon>
        <taxon>Heunggongvirae</taxon>
        <taxon>Uroviricota</taxon>
        <taxon>Caudoviricetes</taxon>
    </lineage>
</organism>
<protein>
    <submittedName>
        <fullName evidence="1">Uncharacterized protein</fullName>
    </submittedName>
</protein>
<evidence type="ECO:0000313" key="1">
    <source>
        <dbReference type="EMBL" id="DAF47997.1"/>
    </source>
</evidence>
<sequence>MNCWKILKSNILQRKVEIPKRESDESRKKC</sequence>
<dbReference type="EMBL" id="BK032562">
    <property type="protein sequence ID" value="DAF47997.1"/>
    <property type="molecule type" value="Genomic_DNA"/>
</dbReference>